<evidence type="ECO:0000256" key="4">
    <source>
        <dbReference type="ARBA" id="ARBA00023022"/>
    </source>
</evidence>
<dbReference type="GO" id="GO:0005102">
    <property type="term" value="F:signaling receptor binding"/>
    <property type="evidence" value="ECO:0007669"/>
    <property type="project" value="UniProtKB-KW"/>
</dbReference>
<dbReference type="EMBL" id="QKUF01000048">
    <property type="protein sequence ID" value="PZW19353.1"/>
    <property type="molecule type" value="Genomic_DNA"/>
</dbReference>
<evidence type="ECO:0000256" key="3">
    <source>
        <dbReference type="ARBA" id="ARBA00022789"/>
    </source>
</evidence>
<dbReference type="GO" id="GO:0031640">
    <property type="term" value="P:killing of cells of another organism"/>
    <property type="evidence" value="ECO:0007669"/>
    <property type="project" value="UniProtKB-KW"/>
</dbReference>
<dbReference type="GO" id="GO:0042742">
    <property type="term" value="P:defense response to bacterium"/>
    <property type="evidence" value="ECO:0007669"/>
    <property type="project" value="UniProtKB-KW"/>
</dbReference>
<evidence type="ECO:0000256" key="5">
    <source>
        <dbReference type="ARBA" id="ARBA00023048"/>
    </source>
</evidence>
<evidence type="ECO:0000313" key="7">
    <source>
        <dbReference type="Proteomes" id="UP000248806"/>
    </source>
</evidence>
<dbReference type="GO" id="GO:0005576">
    <property type="term" value="C:extracellular region"/>
    <property type="evidence" value="ECO:0007669"/>
    <property type="project" value="InterPro"/>
</dbReference>
<comment type="caution">
    <text evidence="6">The sequence shown here is derived from an EMBL/GenBank/DDBJ whole genome shotgun (WGS) entry which is preliminary data.</text>
</comment>
<gene>
    <name evidence="6" type="ORF">EI42_06107</name>
</gene>
<keyword evidence="5" id="KW-0078">Bacteriocin</keyword>
<sequence length="62" mass="6857">MPQHEDFKLEIKVVKYEQEDANATPQITSFFNCTPGCLTNNTCQTCTCAQGCPSDTNTACTY</sequence>
<evidence type="ECO:0000256" key="2">
    <source>
        <dbReference type="ARBA" id="ARBA00022529"/>
    </source>
</evidence>
<name>A0A326U2B0_THEHA</name>
<keyword evidence="3" id="KW-0425">Lantibiotic</keyword>
<dbReference type="AlphaFoldDB" id="A0A326U2B0"/>
<comment type="similarity">
    <text evidence="1">Belongs to the type A lantibiotic family.</text>
</comment>
<keyword evidence="4" id="KW-0044">Antibiotic</keyword>
<evidence type="ECO:0000313" key="6">
    <source>
        <dbReference type="EMBL" id="PZW19353.1"/>
    </source>
</evidence>
<dbReference type="NCBIfam" id="TIGR03731">
    <property type="entry name" value="lantibio_gallid"/>
    <property type="match status" value="1"/>
</dbReference>
<dbReference type="Pfam" id="PF02052">
    <property type="entry name" value="Gallidermin"/>
    <property type="match status" value="1"/>
</dbReference>
<reference evidence="6 7" key="1">
    <citation type="submission" date="2018-06" db="EMBL/GenBank/DDBJ databases">
        <title>Genomic Encyclopedia of Archaeal and Bacterial Type Strains, Phase II (KMG-II): from individual species to whole genera.</title>
        <authorList>
            <person name="Goeker M."/>
        </authorList>
    </citation>
    <scope>NUCLEOTIDE SEQUENCE [LARGE SCALE GENOMIC DNA]</scope>
    <source>
        <strain evidence="6 7">ATCC BAA-1881</strain>
    </source>
</reference>
<protein>
    <submittedName>
        <fullName evidence="6">Gallidermin/nisin family lantibiotic</fullName>
    </submittedName>
</protein>
<accession>A0A326U2B0</accession>
<dbReference type="Proteomes" id="UP000248806">
    <property type="component" value="Unassembled WGS sequence"/>
</dbReference>
<dbReference type="RefSeq" id="WP_170143021.1">
    <property type="nucleotide sequence ID" value="NZ_BIFX01000001.1"/>
</dbReference>
<evidence type="ECO:0000256" key="1">
    <source>
        <dbReference type="ARBA" id="ARBA00009379"/>
    </source>
</evidence>
<proteinExistence type="inferred from homology"/>
<keyword evidence="7" id="KW-1185">Reference proteome</keyword>
<keyword evidence="2" id="KW-0929">Antimicrobial</keyword>
<organism evidence="6 7">
    <name type="scientific">Thermosporothrix hazakensis</name>
    <dbReference type="NCBI Taxonomy" id="644383"/>
    <lineage>
        <taxon>Bacteria</taxon>
        <taxon>Bacillati</taxon>
        <taxon>Chloroflexota</taxon>
        <taxon>Ktedonobacteria</taxon>
        <taxon>Ktedonobacterales</taxon>
        <taxon>Thermosporotrichaceae</taxon>
        <taxon>Thermosporothrix</taxon>
    </lineage>
</organism>
<dbReference type="InterPro" id="IPR006079">
    <property type="entry name" value="Lantibiotic_typ-A_Bacillales"/>
</dbReference>